<dbReference type="GO" id="GO:0006281">
    <property type="term" value="P:DNA repair"/>
    <property type="evidence" value="ECO:0007669"/>
    <property type="project" value="UniProtKB-KW"/>
</dbReference>
<evidence type="ECO:0000256" key="9">
    <source>
        <dbReference type="PROSITE-ProRule" id="PRU00339"/>
    </source>
</evidence>
<proteinExistence type="inferred from homology"/>
<dbReference type="GO" id="GO:0043531">
    <property type="term" value="F:ADP binding"/>
    <property type="evidence" value="ECO:0007669"/>
    <property type="project" value="InterPro"/>
</dbReference>
<keyword evidence="5" id="KW-0677">Repeat</keyword>
<dbReference type="EMBL" id="CM026424">
    <property type="protein sequence ID" value="KAG0578209.1"/>
    <property type="molecule type" value="Genomic_DNA"/>
</dbReference>
<dbReference type="Gene3D" id="1.25.40.10">
    <property type="entry name" value="Tetratricopeptide repeat domain"/>
    <property type="match status" value="1"/>
</dbReference>
<reference evidence="11" key="1">
    <citation type="submission" date="2020-06" db="EMBL/GenBank/DDBJ databases">
        <title>WGS assembly of Ceratodon purpureus strain R40.</title>
        <authorList>
            <person name="Carey S.B."/>
            <person name="Jenkins J."/>
            <person name="Shu S."/>
            <person name="Lovell J.T."/>
            <person name="Sreedasyam A."/>
            <person name="Maumus F."/>
            <person name="Tiley G.P."/>
            <person name="Fernandez-Pozo N."/>
            <person name="Barry K."/>
            <person name="Chen C."/>
            <person name="Wang M."/>
            <person name="Lipzen A."/>
            <person name="Daum C."/>
            <person name="Saski C.A."/>
            <person name="Payton A.C."/>
            <person name="Mcbreen J.C."/>
            <person name="Conrad R.E."/>
            <person name="Kollar L.M."/>
            <person name="Olsson S."/>
            <person name="Huttunen S."/>
            <person name="Landis J.B."/>
            <person name="Wickett N.J."/>
            <person name="Johnson M.G."/>
            <person name="Rensing S.A."/>
            <person name="Grimwood J."/>
            <person name="Schmutz J."/>
            <person name="Mcdaniel S.F."/>
        </authorList>
    </citation>
    <scope>NUCLEOTIDE SEQUENCE</scope>
    <source>
        <strain evidence="11">R40</strain>
    </source>
</reference>
<dbReference type="PROSITE" id="PS50104">
    <property type="entry name" value="TIR"/>
    <property type="match status" value="1"/>
</dbReference>
<evidence type="ECO:0000313" key="11">
    <source>
        <dbReference type="EMBL" id="KAG0578209.1"/>
    </source>
</evidence>
<dbReference type="SUPFAM" id="SSF52058">
    <property type="entry name" value="L domain-like"/>
    <property type="match status" value="2"/>
</dbReference>
<dbReference type="InterPro" id="IPR058192">
    <property type="entry name" value="WHD_ROQ1-like"/>
</dbReference>
<dbReference type="SMART" id="SM00028">
    <property type="entry name" value="TPR"/>
    <property type="match status" value="4"/>
</dbReference>
<keyword evidence="12" id="KW-1185">Reference proteome</keyword>
<dbReference type="GO" id="GO:0006952">
    <property type="term" value="P:defense response"/>
    <property type="evidence" value="ECO:0007669"/>
    <property type="project" value="UniProtKB-KW"/>
</dbReference>
<dbReference type="Gene3D" id="3.40.50.300">
    <property type="entry name" value="P-loop containing nucleotide triphosphate hydrolases"/>
    <property type="match status" value="1"/>
</dbReference>
<dbReference type="Pfam" id="PF23282">
    <property type="entry name" value="WHD_ROQ1"/>
    <property type="match status" value="1"/>
</dbReference>
<dbReference type="Pfam" id="PF00931">
    <property type="entry name" value="NB-ARC"/>
    <property type="match status" value="1"/>
</dbReference>
<gene>
    <name evidence="11" type="ORF">KC19_4G006100</name>
</gene>
<evidence type="ECO:0000313" key="12">
    <source>
        <dbReference type="Proteomes" id="UP000822688"/>
    </source>
</evidence>
<dbReference type="GO" id="GO:0006325">
    <property type="term" value="P:chromatin organization"/>
    <property type="evidence" value="ECO:0007669"/>
    <property type="project" value="UniProtKB-KW"/>
</dbReference>
<dbReference type="GO" id="GO:0007165">
    <property type="term" value="P:signal transduction"/>
    <property type="evidence" value="ECO:0007669"/>
    <property type="project" value="InterPro"/>
</dbReference>
<dbReference type="InterPro" id="IPR055414">
    <property type="entry name" value="LRR_R13L4/SHOC2-like"/>
</dbReference>
<dbReference type="InterPro" id="IPR000157">
    <property type="entry name" value="TIR_dom"/>
</dbReference>
<evidence type="ECO:0000256" key="1">
    <source>
        <dbReference type="ARBA" id="ARBA00004286"/>
    </source>
</evidence>
<dbReference type="InterPro" id="IPR011990">
    <property type="entry name" value="TPR-like_helical_dom_sf"/>
</dbReference>
<dbReference type="AlphaFoldDB" id="A0A8T0I5G0"/>
<keyword evidence="6" id="KW-0227">DNA damage</keyword>
<dbReference type="Pfam" id="PF01582">
    <property type="entry name" value="TIR"/>
    <property type="match status" value="1"/>
</dbReference>
<dbReference type="InterPro" id="IPR035897">
    <property type="entry name" value="Toll_tir_struct_dom_sf"/>
</dbReference>
<dbReference type="Gene3D" id="1.10.8.430">
    <property type="entry name" value="Helical domain of apoptotic protease-activating factors"/>
    <property type="match status" value="1"/>
</dbReference>
<evidence type="ECO:0000256" key="8">
    <source>
        <dbReference type="ARBA" id="ARBA00023204"/>
    </source>
</evidence>
<feature type="domain" description="TIR" evidence="10">
    <location>
        <begin position="67"/>
        <end position="230"/>
    </location>
</feature>
<dbReference type="SMART" id="SM00255">
    <property type="entry name" value="TIR"/>
    <property type="match status" value="1"/>
</dbReference>
<sequence length="1189" mass="133003">MANLFGFTVKSPKASLLDLASILALLGVLYRVREHNKSSCSCKTVPERESRSLKLIKDQKKSLRGHEDYDVFICYRGADVKADFIDHLQEALTLAGFKAYVDSKDVSEGEMAWNCLAHAIKVAPVCVPVLSKAFAESKACLEELSVMLSSVKVFLPCLHDITPSDLLMPETGALKHALLKLKQHHSAQKLALYQSALRRSTDVPNWDCEQLTGCNLTMVKRIVTRVQDVVNRRPLGSLCRYEVGLEEREAEVLDMLRIGPAVRVIAVLGPAGVGKSTICKAIFEHASHLFTAASYVEDVREKAKHPRGLVRMQQQIIHDLCKMNDLRIDDPAHGRALIKEHLRGSIKVLIILDDADDCMQVDNLMLPEALGYGSRGIVATRDKWFVSQLQVNDTYEVRELTGAEAIELFNWHAFLKQKSPSCFEKIATEVAVACGRIPFEIIVVGAHLCGEVNPSIWGEVLTKLRLISLLSDEKARTQKRLQISVDALPHDQQEIFLDVACVLLSEMAETAKRAWVAFGWSTKALGHLVDKSLVQIDEFGKLMMHDLLRELGRQTSRAESTRLWMPDAEIAVKTNFKVQGLSLLGSKAVFPARQFALMKDLRILLVDGATGKSFSYFPKTLTLISWPRMPFYYVPAGILALDKLAVLNLGWSKIKHLFDEPVDQEIPCSIGHLRSLQELNCRGCERLERLPENIGALTRLEKIDLSLCSALRSIPSSIGALSGLSQLDLSNCLQLQCLPESVGQLTHLRELILDNCDRLKALPDTIGNMMGLRKLHLSGCKAVVYIPPSLSHLSNLQELSLSAKGLPNVADCLESLVGLRHFELFEIGTCTKIDFVYCFKYLQELYLSKIEKPSEYITELIQLKKLFLSLSVDVRQLPDYIVHISRLRELYLHDCAGLETLPKCINKLTNLRILDLTNCGKLTELPESICQMTQLQKLRLKGCRALKSLPESITDLSEQCRATLSTALRINSVREGKLGNFLRMLADLNLASQVQPCNAAIFTERSVAKRLLNDFDGALGDLDAAHHLSPSFSSTLMTRGRLKYLMGDFHSALADLDAAHILNPNDDGKILSMRRVVKVMLGDCQEVLNELNRCLELHPDDGFYMLERGVLKTYMNQLKDAMSDLNCALQSLGETYEVVKHRAYVEHLLGDDKVARNLACQAKQLRPLGCYEGVTRLAELPVRFMEYNF</sequence>
<dbReference type="Gene3D" id="3.40.50.10140">
    <property type="entry name" value="Toll/interleukin-1 receptor homology (TIR) domain"/>
    <property type="match status" value="1"/>
</dbReference>
<dbReference type="InterPro" id="IPR019734">
    <property type="entry name" value="TPR_rpt"/>
</dbReference>
<comment type="subcellular location">
    <subcellularLocation>
        <location evidence="1">Chromosome</location>
    </subcellularLocation>
</comment>
<dbReference type="SUPFAM" id="SSF48452">
    <property type="entry name" value="TPR-like"/>
    <property type="match status" value="2"/>
</dbReference>
<feature type="repeat" description="TPR" evidence="9">
    <location>
        <begin position="1033"/>
        <end position="1066"/>
    </location>
</feature>
<evidence type="ECO:0000256" key="6">
    <source>
        <dbReference type="ARBA" id="ARBA00022763"/>
    </source>
</evidence>
<dbReference type="InterPro" id="IPR042197">
    <property type="entry name" value="Apaf_helical"/>
</dbReference>
<accession>A0A8T0I5G0</accession>
<dbReference type="GO" id="GO:0051707">
    <property type="term" value="P:response to other organism"/>
    <property type="evidence" value="ECO:0007669"/>
    <property type="project" value="UniProtKB-ARBA"/>
</dbReference>
<keyword evidence="8" id="KW-0234">DNA repair</keyword>
<evidence type="ECO:0000256" key="4">
    <source>
        <dbReference type="ARBA" id="ARBA00022614"/>
    </source>
</evidence>
<dbReference type="GO" id="GO:0005694">
    <property type="term" value="C:chromosome"/>
    <property type="evidence" value="ECO:0007669"/>
    <property type="project" value="UniProtKB-SubCell"/>
</dbReference>
<dbReference type="InterPro" id="IPR032675">
    <property type="entry name" value="LRR_dom_sf"/>
</dbReference>
<dbReference type="InterPro" id="IPR001611">
    <property type="entry name" value="Leu-rich_rpt"/>
</dbReference>
<protein>
    <recommendedName>
        <fullName evidence="10">TIR domain-containing protein</fullName>
    </recommendedName>
</protein>
<evidence type="ECO:0000256" key="3">
    <source>
        <dbReference type="ARBA" id="ARBA00022454"/>
    </source>
</evidence>
<dbReference type="PANTHER" id="PTHR11017">
    <property type="entry name" value="LEUCINE-RICH REPEAT-CONTAINING PROTEIN"/>
    <property type="match status" value="1"/>
</dbReference>
<comment type="caution">
    <text evidence="11">The sequence shown here is derived from an EMBL/GenBank/DDBJ whole genome shotgun (WGS) entry which is preliminary data.</text>
</comment>
<dbReference type="Proteomes" id="UP000822688">
    <property type="component" value="Chromosome 4"/>
</dbReference>
<keyword evidence="3" id="KW-0158">Chromosome</keyword>
<keyword evidence="9" id="KW-0802">TPR repeat</keyword>
<dbReference type="PANTHER" id="PTHR11017:SF385">
    <property type="entry name" value="DISEASE RESISTANCE PROTEIN (TIR-NBS-LRR CLASS)-RELATED"/>
    <property type="match status" value="1"/>
</dbReference>
<evidence type="ECO:0000256" key="7">
    <source>
        <dbReference type="ARBA" id="ARBA00022853"/>
    </source>
</evidence>
<dbReference type="Pfam" id="PF00560">
    <property type="entry name" value="LRR_1"/>
    <property type="match status" value="1"/>
</dbReference>
<evidence type="ECO:0000259" key="10">
    <source>
        <dbReference type="PROSITE" id="PS50104"/>
    </source>
</evidence>
<dbReference type="SUPFAM" id="SSF52200">
    <property type="entry name" value="Toll/Interleukin receptor TIR domain"/>
    <property type="match status" value="1"/>
</dbReference>
<keyword evidence="7" id="KW-0156">Chromatin regulator</keyword>
<dbReference type="InterPro" id="IPR002182">
    <property type="entry name" value="NB-ARC"/>
</dbReference>
<dbReference type="PROSITE" id="PS50005">
    <property type="entry name" value="TPR"/>
    <property type="match status" value="1"/>
</dbReference>
<evidence type="ECO:0000256" key="2">
    <source>
        <dbReference type="ARBA" id="ARBA00010999"/>
    </source>
</evidence>
<dbReference type="InterPro" id="IPR027417">
    <property type="entry name" value="P-loop_NTPase"/>
</dbReference>
<dbReference type="InterPro" id="IPR044974">
    <property type="entry name" value="Disease_R_plants"/>
</dbReference>
<name>A0A8T0I5G0_CERPU</name>
<comment type="similarity">
    <text evidence="2">Belongs to the Tonsoku family.</text>
</comment>
<dbReference type="SUPFAM" id="SSF52540">
    <property type="entry name" value="P-loop containing nucleoside triphosphate hydrolases"/>
    <property type="match status" value="1"/>
</dbReference>
<organism evidence="11 12">
    <name type="scientific">Ceratodon purpureus</name>
    <name type="common">Fire moss</name>
    <name type="synonym">Dicranum purpureum</name>
    <dbReference type="NCBI Taxonomy" id="3225"/>
    <lineage>
        <taxon>Eukaryota</taxon>
        <taxon>Viridiplantae</taxon>
        <taxon>Streptophyta</taxon>
        <taxon>Embryophyta</taxon>
        <taxon>Bryophyta</taxon>
        <taxon>Bryophytina</taxon>
        <taxon>Bryopsida</taxon>
        <taxon>Dicranidae</taxon>
        <taxon>Pseudoditrichales</taxon>
        <taxon>Ditrichaceae</taxon>
        <taxon>Ceratodon</taxon>
    </lineage>
</organism>
<dbReference type="Gene3D" id="3.80.10.10">
    <property type="entry name" value="Ribonuclease Inhibitor"/>
    <property type="match status" value="2"/>
</dbReference>
<dbReference type="PRINTS" id="PR00364">
    <property type="entry name" value="DISEASERSIST"/>
</dbReference>
<dbReference type="Pfam" id="PF23598">
    <property type="entry name" value="LRR_14"/>
    <property type="match status" value="1"/>
</dbReference>
<evidence type="ECO:0000256" key="5">
    <source>
        <dbReference type="ARBA" id="ARBA00022737"/>
    </source>
</evidence>
<keyword evidence="4" id="KW-0433">Leucine-rich repeat</keyword>